<feature type="region of interest" description="Disordered" evidence="7">
    <location>
        <begin position="85"/>
        <end position="109"/>
    </location>
</feature>
<evidence type="ECO:0000256" key="5">
    <source>
        <dbReference type="PROSITE-ProRule" id="PRU00325"/>
    </source>
</evidence>
<keyword evidence="10" id="KW-1185">Reference proteome</keyword>
<evidence type="ECO:0000256" key="6">
    <source>
        <dbReference type="RuleBase" id="RU367018"/>
    </source>
</evidence>
<dbReference type="GO" id="GO:0005634">
    <property type="term" value="C:nucleus"/>
    <property type="evidence" value="ECO:0007669"/>
    <property type="project" value="UniProtKB-SubCell"/>
</dbReference>
<comment type="subcellular location">
    <subcellularLocation>
        <location evidence="6">Nucleus</location>
    </subcellularLocation>
</comment>
<dbReference type="Proteomes" id="UP000655225">
    <property type="component" value="Unassembled WGS sequence"/>
</dbReference>
<name>A0A835D5M4_TETSI</name>
<protein>
    <recommendedName>
        <fullName evidence="6">Protein FAR1-RELATED SEQUENCE</fullName>
    </recommendedName>
</protein>
<gene>
    <name evidence="9" type="ORF">HHK36_023185</name>
</gene>
<evidence type="ECO:0000313" key="9">
    <source>
        <dbReference type="EMBL" id="KAF8390886.1"/>
    </source>
</evidence>
<evidence type="ECO:0000256" key="3">
    <source>
        <dbReference type="ARBA" id="ARBA00022771"/>
    </source>
</evidence>
<evidence type="ECO:0000256" key="4">
    <source>
        <dbReference type="ARBA" id="ARBA00022833"/>
    </source>
</evidence>
<dbReference type="Pfam" id="PF04434">
    <property type="entry name" value="SWIM"/>
    <property type="match status" value="1"/>
</dbReference>
<comment type="similarity">
    <text evidence="1 6">Belongs to the FHY3/FAR1 family.</text>
</comment>
<dbReference type="EMBL" id="JABCRI010000017">
    <property type="protein sequence ID" value="KAF8390886.1"/>
    <property type="molecule type" value="Genomic_DNA"/>
</dbReference>
<dbReference type="Pfam" id="PF10551">
    <property type="entry name" value="MULE"/>
    <property type="match status" value="1"/>
</dbReference>
<dbReference type="InterPro" id="IPR018289">
    <property type="entry name" value="MULE_transposase_dom"/>
</dbReference>
<dbReference type="InterPro" id="IPR031052">
    <property type="entry name" value="FHY3/FAR1"/>
</dbReference>
<dbReference type="GO" id="GO:0006355">
    <property type="term" value="P:regulation of DNA-templated transcription"/>
    <property type="evidence" value="ECO:0007669"/>
    <property type="project" value="UniProtKB-UniRule"/>
</dbReference>
<accession>A0A835D5M4</accession>
<dbReference type="InterPro" id="IPR007527">
    <property type="entry name" value="Znf_SWIM"/>
</dbReference>
<sequence length="845" mass="95993">MEIDLELPSGDHDKEDTVPNVSINMLDDGDEVHGDVVSLNSPAMAEHDKEDTRPNASGNKVDGGNEVHSGDVVGVNSPTIDEHVKEDTRPDATGNKVDGGNKVHGGDGVDVNSLTLDNVSSGGDTNLESSDGIEFESKEAAYSFYKEYAKSLGFCPSIKASRRSKLSGKFIDVKFVCSRHGRRQSQSTVVNPRPSSKTGCKASMHVKRKQDGKWIIHSFIEEHNHEIFPDRRSISLGYNNTDPLHAARERIRKMYVEMSKQSGGSENIGSQKNDIKNPFFEGQHLALEEGDTQVMLEHFMHMQGDNPHFFYAIDLNEGQRLRNLFWVDAKAMGGRAPRVILTDQDKDMKEAIAEVFPNARHYFGLWHLLRKIPEKLGHVTKQHENFMTKFNKCVYRSWTDEQFEKKWWKMVERFDLKEDEWIQSLYEDRKRWAPVYMGEDTILAGMSATQRSESINSYFDKFMHRNTTVKEFVEQYKAVLQDRYEEEAKADFDSWHKQPALKSPSLFEKQMSTVYTHAIFKKFQAEVLGSIACIPKKESEDGSNINFRVQDFEEHQDFIVVWNDKKSDVSCLCRSFEYKGFLCRHAMIILQFSGVYRIPSHYILKRWTKDAKSRQTVGQGLDEVQSRVERYNQLCQQAIKLADEGSLSRDSYNIAFLALEEALNHCPGVDNLISSVDPSTSATHGLHDIEGMNQGNSTTKAGKRNNTSRKRKTRAEAEVITIGAQDSWQQMGQLSSRSPTLDGYYGTQQCMQGMGQINSIAPARDGYYTNPQSMQDLGQLNSIAPSYDGHYGTQQSMQGLGQIDFRSPTMHSYNIQDSLQDMEQANIRFTQLHGATSKHLREKHL</sequence>
<dbReference type="AlphaFoldDB" id="A0A835D5M4"/>
<dbReference type="InterPro" id="IPR006564">
    <property type="entry name" value="Znf_PMZ"/>
</dbReference>
<organism evidence="9 10">
    <name type="scientific">Tetracentron sinense</name>
    <name type="common">Spur-leaf</name>
    <dbReference type="NCBI Taxonomy" id="13715"/>
    <lineage>
        <taxon>Eukaryota</taxon>
        <taxon>Viridiplantae</taxon>
        <taxon>Streptophyta</taxon>
        <taxon>Embryophyta</taxon>
        <taxon>Tracheophyta</taxon>
        <taxon>Spermatophyta</taxon>
        <taxon>Magnoliopsida</taxon>
        <taxon>Trochodendrales</taxon>
        <taxon>Trochodendraceae</taxon>
        <taxon>Tetracentron</taxon>
    </lineage>
</organism>
<dbReference type="OrthoDB" id="742364at2759"/>
<feature type="domain" description="SWIM-type" evidence="8">
    <location>
        <begin position="558"/>
        <end position="594"/>
    </location>
</feature>
<evidence type="ECO:0000256" key="2">
    <source>
        <dbReference type="ARBA" id="ARBA00022723"/>
    </source>
</evidence>
<evidence type="ECO:0000256" key="7">
    <source>
        <dbReference type="SAM" id="MobiDB-lite"/>
    </source>
</evidence>
<proteinExistence type="inferred from homology"/>
<evidence type="ECO:0000313" key="10">
    <source>
        <dbReference type="Proteomes" id="UP000655225"/>
    </source>
</evidence>
<dbReference type="PANTHER" id="PTHR31669">
    <property type="entry name" value="PROTEIN FAR1-RELATED SEQUENCE 10-RELATED"/>
    <property type="match status" value="1"/>
</dbReference>
<comment type="caution">
    <text evidence="9">The sequence shown here is derived from an EMBL/GenBank/DDBJ whole genome shotgun (WGS) entry which is preliminary data.</text>
</comment>
<dbReference type="InterPro" id="IPR004330">
    <property type="entry name" value="FAR1_DNA_bnd_dom"/>
</dbReference>
<dbReference type="GO" id="GO:0008270">
    <property type="term" value="F:zinc ion binding"/>
    <property type="evidence" value="ECO:0007669"/>
    <property type="project" value="UniProtKB-UniRule"/>
</dbReference>
<evidence type="ECO:0000259" key="8">
    <source>
        <dbReference type="PROSITE" id="PS50966"/>
    </source>
</evidence>
<feature type="region of interest" description="Disordered" evidence="7">
    <location>
        <begin position="26"/>
        <end position="72"/>
    </location>
</feature>
<feature type="region of interest" description="Disordered" evidence="7">
    <location>
        <begin position="688"/>
        <end position="714"/>
    </location>
</feature>
<evidence type="ECO:0000256" key="1">
    <source>
        <dbReference type="ARBA" id="ARBA00005889"/>
    </source>
</evidence>
<reference evidence="9 10" key="1">
    <citation type="submission" date="2020-04" db="EMBL/GenBank/DDBJ databases">
        <title>Plant Genome Project.</title>
        <authorList>
            <person name="Zhang R.-G."/>
        </authorList>
    </citation>
    <scope>NUCLEOTIDE SEQUENCE [LARGE SCALE GENOMIC DNA]</scope>
    <source>
        <strain evidence="9">YNK0</strain>
        <tissue evidence="9">Leaf</tissue>
    </source>
</reference>
<dbReference type="Pfam" id="PF03101">
    <property type="entry name" value="FAR1"/>
    <property type="match status" value="1"/>
</dbReference>
<dbReference type="PROSITE" id="PS50966">
    <property type="entry name" value="ZF_SWIM"/>
    <property type="match status" value="1"/>
</dbReference>
<feature type="region of interest" description="Disordered" evidence="7">
    <location>
        <begin position="1"/>
        <end position="20"/>
    </location>
</feature>
<keyword evidence="4 6" id="KW-0862">Zinc</keyword>
<feature type="compositionally biased region" description="Basic residues" evidence="7">
    <location>
        <begin position="701"/>
        <end position="713"/>
    </location>
</feature>
<keyword evidence="3 5" id="KW-0863">Zinc-finger</keyword>
<dbReference type="SMART" id="SM00575">
    <property type="entry name" value="ZnF_PMZ"/>
    <property type="match status" value="1"/>
</dbReference>
<dbReference type="PANTHER" id="PTHR31669:SF21">
    <property type="entry name" value="PROTEIN FAR-RED IMPAIRED RESPONSE 1"/>
    <property type="match status" value="1"/>
</dbReference>
<keyword evidence="6" id="KW-0539">Nucleus</keyword>
<keyword evidence="2 6" id="KW-0479">Metal-binding</keyword>
<comment type="function">
    <text evidence="6">Putative transcription activator involved in regulating light control of development.</text>
</comment>